<dbReference type="SMART" id="SM00857">
    <property type="entry name" value="Resolvase"/>
    <property type="match status" value="1"/>
</dbReference>
<evidence type="ECO:0000313" key="3">
    <source>
        <dbReference type="EMBL" id="NGX97918.1"/>
    </source>
</evidence>
<dbReference type="Gene3D" id="3.90.1750.20">
    <property type="entry name" value="Putative Large Serine Recombinase, Chain B, Domain 2"/>
    <property type="match status" value="1"/>
</dbReference>
<dbReference type="PROSITE" id="PS51737">
    <property type="entry name" value="RECOMBINASE_DNA_BIND"/>
    <property type="match status" value="1"/>
</dbReference>
<proteinExistence type="predicted"/>
<dbReference type="InterPro" id="IPR011109">
    <property type="entry name" value="DNA_bind_recombinase_dom"/>
</dbReference>
<dbReference type="InterPro" id="IPR050639">
    <property type="entry name" value="SSR_resolvase"/>
</dbReference>
<dbReference type="PANTHER" id="PTHR30461:SF23">
    <property type="entry name" value="DNA RECOMBINASE-RELATED"/>
    <property type="match status" value="1"/>
</dbReference>
<dbReference type="CDD" id="cd03768">
    <property type="entry name" value="SR_ResInv"/>
    <property type="match status" value="1"/>
</dbReference>
<dbReference type="GO" id="GO:0003677">
    <property type="term" value="F:DNA binding"/>
    <property type="evidence" value="ECO:0007669"/>
    <property type="project" value="InterPro"/>
</dbReference>
<evidence type="ECO:0000313" key="4">
    <source>
        <dbReference type="Proteomes" id="UP000480266"/>
    </source>
</evidence>
<name>A0A7C9RIV4_9BRAD</name>
<gene>
    <name evidence="3" type="ORF">G4V63_22725</name>
</gene>
<dbReference type="AlphaFoldDB" id="A0A7C9RIV4"/>
<reference evidence="3" key="1">
    <citation type="submission" date="2020-02" db="EMBL/GenBank/DDBJ databases">
        <title>Draft genome sequence of Candidatus Afipia apatlaquensis IBT-C3, a potential strain for decolorization of textile dyes.</title>
        <authorList>
            <person name="Sanchez-Reyes A."/>
            <person name="Breton-Deval L."/>
            <person name="Mangelson H."/>
            <person name="Sanchez-Flores A."/>
        </authorList>
    </citation>
    <scope>NUCLEOTIDE SEQUENCE [LARGE SCALE GENOMIC DNA]</scope>
    <source>
        <strain evidence="3">IBT-C3</strain>
    </source>
</reference>
<dbReference type="InterPro" id="IPR006119">
    <property type="entry name" value="Resolv_N"/>
</dbReference>
<feature type="domain" description="Resolvase/invertase-type recombinase catalytic" evidence="1">
    <location>
        <begin position="10"/>
        <end position="162"/>
    </location>
</feature>
<dbReference type="Pfam" id="PF07508">
    <property type="entry name" value="Recombinase"/>
    <property type="match status" value="1"/>
</dbReference>
<dbReference type="EMBL" id="JAAMRR010001155">
    <property type="protein sequence ID" value="NGX97918.1"/>
    <property type="molecule type" value="Genomic_DNA"/>
</dbReference>
<organism evidence="3 4">
    <name type="scientific">Candidatus Afipia apatlaquensis</name>
    <dbReference type="NCBI Taxonomy" id="2712852"/>
    <lineage>
        <taxon>Bacteria</taxon>
        <taxon>Pseudomonadati</taxon>
        <taxon>Pseudomonadota</taxon>
        <taxon>Alphaproteobacteria</taxon>
        <taxon>Hyphomicrobiales</taxon>
        <taxon>Nitrobacteraceae</taxon>
        <taxon>Afipia</taxon>
    </lineage>
</organism>
<feature type="domain" description="Recombinase" evidence="2">
    <location>
        <begin position="170"/>
        <end position="284"/>
    </location>
</feature>
<dbReference type="Pfam" id="PF00239">
    <property type="entry name" value="Resolvase"/>
    <property type="match status" value="1"/>
</dbReference>
<keyword evidence="4" id="KW-1185">Reference proteome</keyword>
<evidence type="ECO:0000259" key="2">
    <source>
        <dbReference type="PROSITE" id="PS51737"/>
    </source>
</evidence>
<evidence type="ECO:0000259" key="1">
    <source>
        <dbReference type="PROSITE" id="PS51736"/>
    </source>
</evidence>
<accession>A0A7C9RIV4</accession>
<dbReference type="Gene3D" id="3.40.50.1390">
    <property type="entry name" value="Resolvase, N-terminal catalytic domain"/>
    <property type="match status" value="1"/>
</dbReference>
<comment type="caution">
    <text evidence="3">The sequence shown here is derived from an EMBL/GenBank/DDBJ whole genome shotgun (WGS) entry which is preliminary data.</text>
</comment>
<sequence>MAGNNVKPVRCAIYTRKSTEHGLELEFNSLDAQREACEAYIKSQASQGWRVLPQPYDDPAYSGGNLDRPALKQLLADIESGLIDVIVVYKIDRLTRSLADFAKLVETFDRKSISFVAVTQQFNTTSSMGRLTLNVLLSFAQFERELASERVRDKVAASRRKGKWTGGTVPLGYEAKDKKLVIHPKEAETVRIIFKQYLALKSFGQLVQDLDRRGIVTKRRDTKVPKYRGGIPFTYGPLAHILKNRVYLGEVHHGAKWYPAEHKPILDQKIFDQVQALLAENRVTTQTRQSASGALLAGKLRDDRGNRMSPSFTVKNGIRYRFYISRALMRGRKAQAGSVARIPAQLIEGLVIKAIRERFALDAQTLDDQLRRRVVDSVADVVVYPKKITIRLQPDHADTIEIPWQAPVKNAPALAPSSTDTDQPDPKLLQAVVRAHAWLRDLQLGKFDSVEALAESVKLHPKVVRQELRYAFLAPTITEAILTGEQPPTLTPARIPKTLPLTWSGQSRALGF</sequence>
<dbReference type="PROSITE" id="PS51736">
    <property type="entry name" value="RECOMBINASES_3"/>
    <property type="match status" value="1"/>
</dbReference>
<dbReference type="PANTHER" id="PTHR30461">
    <property type="entry name" value="DNA-INVERTASE FROM LAMBDOID PROPHAGE"/>
    <property type="match status" value="1"/>
</dbReference>
<dbReference type="InterPro" id="IPR036162">
    <property type="entry name" value="Resolvase-like_N_sf"/>
</dbReference>
<protein>
    <submittedName>
        <fullName evidence="3">Recombinase family protein</fullName>
    </submittedName>
</protein>
<dbReference type="SUPFAM" id="SSF53041">
    <property type="entry name" value="Resolvase-like"/>
    <property type="match status" value="1"/>
</dbReference>
<dbReference type="GO" id="GO:0000150">
    <property type="term" value="F:DNA strand exchange activity"/>
    <property type="evidence" value="ECO:0007669"/>
    <property type="project" value="InterPro"/>
</dbReference>
<dbReference type="InterPro" id="IPR038109">
    <property type="entry name" value="DNA_bind_recomb_sf"/>
</dbReference>
<dbReference type="Proteomes" id="UP000480266">
    <property type="component" value="Unassembled WGS sequence"/>
</dbReference>